<organism evidence="1">
    <name type="scientific">marine sediment metagenome</name>
    <dbReference type="NCBI Taxonomy" id="412755"/>
    <lineage>
        <taxon>unclassified sequences</taxon>
        <taxon>metagenomes</taxon>
        <taxon>ecological metagenomes</taxon>
    </lineage>
</organism>
<gene>
    <name evidence="1" type="ORF">LCGC14_1630650</name>
</gene>
<reference evidence="1" key="1">
    <citation type="journal article" date="2015" name="Nature">
        <title>Complex archaea that bridge the gap between prokaryotes and eukaryotes.</title>
        <authorList>
            <person name="Spang A."/>
            <person name="Saw J.H."/>
            <person name="Jorgensen S.L."/>
            <person name="Zaremba-Niedzwiedzka K."/>
            <person name="Martijn J."/>
            <person name="Lind A.E."/>
            <person name="van Eijk R."/>
            <person name="Schleper C."/>
            <person name="Guy L."/>
            <person name="Ettema T.J."/>
        </authorList>
    </citation>
    <scope>NUCLEOTIDE SEQUENCE</scope>
</reference>
<sequence>MAEHGFMYMQEIAASYTVYCFCGLTFTADTMNGATKKLTTHTVELEK</sequence>
<proteinExistence type="predicted"/>
<name>A0A0F9L2C7_9ZZZZ</name>
<protein>
    <submittedName>
        <fullName evidence="1">Uncharacterized protein</fullName>
    </submittedName>
</protein>
<accession>A0A0F9L2C7</accession>
<comment type="caution">
    <text evidence="1">The sequence shown here is derived from an EMBL/GenBank/DDBJ whole genome shotgun (WGS) entry which is preliminary data.</text>
</comment>
<dbReference type="AlphaFoldDB" id="A0A0F9L2C7"/>
<evidence type="ECO:0000313" key="1">
    <source>
        <dbReference type="EMBL" id="KKM21910.1"/>
    </source>
</evidence>
<dbReference type="EMBL" id="LAZR01013450">
    <property type="protein sequence ID" value="KKM21910.1"/>
    <property type="molecule type" value="Genomic_DNA"/>
</dbReference>